<gene>
    <name evidence="4" type="ORF">SEMRO_1228_G254410.1</name>
</gene>
<dbReference type="InterPro" id="IPR036188">
    <property type="entry name" value="FAD/NAD-bd_sf"/>
</dbReference>
<feature type="chain" id="PRO_5040260595" evidence="2">
    <location>
        <begin position="25"/>
        <end position="546"/>
    </location>
</feature>
<keyword evidence="5" id="KW-1185">Reference proteome</keyword>
<proteinExistence type="predicted"/>
<evidence type="ECO:0000256" key="2">
    <source>
        <dbReference type="SAM" id="SignalP"/>
    </source>
</evidence>
<feature type="signal peptide" evidence="2">
    <location>
        <begin position="1"/>
        <end position="24"/>
    </location>
</feature>
<dbReference type="Gene3D" id="3.90.660.20">
    <property type="entry name" value="Protoporphyrinogen oxidase, mitochondrial, domain 2"/>
    <property type="match status" value="1"/>
</dbReference>
<comment type="caution">
    <text evidence="4">The sequence shown here is derived from an EMBL/GenBank/DDBJ whole genome shotgun (WGS) entry which is preliminary data.</text>
</comment>
<dbReference type="SUPFAM" id="SSF51905">
    <property type="entry name" value="FAD/NAD(P)-binding domain"/>
    <property type="match status" value="1"/>
</dbReference>
<accession>A0A9N8EHN6</accession>
<dbReference type="GO" id="GO:0016491">
    <property type="term" value="F:oxidoreductase activity"/>
    <property type="evidence" value="ECO:0007669"/>
    <property type="project" value="InterPro"/>
</dbReference>
<name>A0A9N8EHN6_9STRA</name>
<feature type="region of interest" description="Disordered" evidence="1">
    <location>
        <begin position="54"/>
        <end position="76"/>
    </location>
</feature>
<evidence type="ECO:0000259" key="3">
    <source>
        <dbReference type="Pfam" id="PF01593"/>
    </source>
</evidence>
<dbReference type="AlphaFoldDB" id="A0A9N8EHN6"/>
<dbReference type="Gene3D" id="3.50.50.60">
    <property type="entry name" value="FAD/NAD(P)-binding domain"/>
    <property type="match status" value="1"/>
</dbReference>
<sequence length="546" mass="59006">MLTRTKAHRLLVGLISLALWSSSAFVADPRGGFAKRWDSNQRLSVECGVSASDLVTNTSPPSDQVRAAETTSRDSSPSAETATLCIIGGGVSGLVAAITAAKNVEGDDKIVLLEASDRVGGRVQSDRTQDGFLLDRGFAVFIEEYPMAKKLLDYDKLKLKRFLPGALVKIRDNKGKGKLVKVSDPLRRPRDLFSALVSPVGSIKDKTKLVPLIVNVRRKSISALFEEPETTTAEALQERWGFSSKMMDRFFRPFFEGIFLTPLEQQSSRMFSFVFKMLSEGSATLPENGMGAVAQQLEENALSLGLSIRTNNAVTKLSHNESGGFVMETAQSTVEAENVIVATDVGIAQRLLSQLEGFEFLSEEATPVTQRSVGCLYYAFEGEAPVSDPLLILNGEGQDRDSYASPINNVCFPSVVSADYAPEGFGLCSVAILKGAMDAYQGKEEELDIAVRSQLADWFPDYSKDIGEKWELKRIYYIPNAQPLQLGTASPATVNGGRDSSTILGRELPSGLFLCGDYMATASLNGALESGVNAGMAAAATKIVTR</sequence>
<protein>
    <submittedName>
        <fullName evidence="4">Amine oxidase family protein</fullName>
    </submittedName>
</protein>
<evidence type="ECO:0000313" key="5">
    <source>
        <dbReference type="Proteomes" id="UP001153069"/>
    </source>
</evidence>
<evidence type="ECO:0000313" key="4">
    <source>
        <dbReference type="EMBL" id="CAB9521752.1"/>
    </source>
</evidence>
<evidence type="ECO:0000256" key="1">
    <source>
        <dbReference type="SAM" id="MobiDB-lite"/>
    </source>
</evidence>
<dbReference type="OrthoDB" id="5046242at2759"/>
<organism evidence="4 5">
    <name type="scientific">Seminavis robusta</name>
    <dbReference type="NCBI Taxonomy" id="568900"/>
    <lineage>
        <taxon>Eukaryota</taxon>
        <taxon>Sar</taxon>
        <taxon>Stramenopiles</taxon>
        <taxon>Ochrophyta</taxon>
        <taxon>Bacillariophyta</taxon>
        <taxon>Bacillariophyceae</taxon>
        <taxon>Bacillariophycidae</taxon>
        <taxon>Naviculales</taxon>
        <taxon>Naviculaceae</taxon>
        <taxon>Seminavis</taxon>
    </lineage>
</organism>
<dbReference type="PANTHER" id="PTHR42841">
    <property type="entry name" value="AMINE OXIDASE"/>
    <property type="match status" value="1"/>
</dbReference>
<reference evidence="4" key="1">
    <citation type="submission" date="2020-06" db="EMBL/GenBank/DDBJ databases">
        <authorList>
            <consortium name="Plant Systems Biology data submission"/>
        </authorList>
    </citation>
    <scope>NUCLEOTIDE SEQUENCE</scope>
    <source>
        <strain evidence="4">D6</strain>
    </source>
</reference>
<dbReference type="Proteomes" id="UP001153069">
    <property type="component" value="Unassembled WGS sequence"/>
</dbReference>
<dbReference type="Gene3D" id="1.10.3110.10">
    <property type="entry name" value="protoporphyrinogen ix oxidase, domain 3"/>
    <property type="match status" value="1"/>
</dbReference>
<dbReference type="Pfam" id="PF01593">
    <property type="entry name" value="Amino_oxidase"/>
    <property type="match status" value="1"/>
</dbReference>
<keyword evidence="2" id="KW-0732">Signal</keyword>
<feature type="domain" description="Amine oxidase" evidence="3">
    <location>
        <begin position="91"/>
        <end position="534"/>
    </location>
</feature>
<dbReference type="InterPro" id="IPR002937">
    <property type="entry name" value="Amino_oxidase"/>
</dbReference>
<dbReference type="EMBL" id="CAICTM010001226">
    <property type="protein sequence ID" value="CAB9521752.1"/>
    <property type="molecule type" value="Genomic_DNA"/>
</dbReference>